<dbReference type="InterPro" id="IPR001647">
    <property type="entry name" value="HTH_TetR"/>
</dbReference>
<keyword evidence="3" id="KW-0804">Transcription</keyword>
<accession>A0ABV3K261</accession>
<keyword evidence="8" id="KW-1185">Reference proteome</keyword>
<evidence type="ECO:0000256" key="3">
    <source>
        <dbReference type="ARBA" id="ARBA00023163"/>
    </source>
</evidence>
<feature type="domain" description="HTH tetR-type" evidence="6">
    <location>
        <begin position="63"/>
        <end position="123"/>
    </location>
</feature>
<gene>
    <name evidence="7" type="ORF">AB0L16_22875</name>
</gene>
<dbReference type="Pfam" id="PF17920">
    <property type="entry name" value="TetR_C_16"/>
    <property type="match status" value="1"/>
</dbReference>
<keyword evidence="2 4" id="KW-0238">DNA-binding</keyword>
<evidence type="ECO:0000256" key="1">
    <source>
        <dbReference type="ARBA" id="ARBA00023015"/>
    </source>
</evidence>
<comment type="caution">
    <text evidence="7">The sequence shown here is derived from an EMBL/GenBank/DDBJ whole genome shotgun (WGS) entry which is preliminary data.</text>
</comment>
<dbReference type="Proteomes" id="UP001552594">
    <property type="component" value="Unassembled WGS sequence"/>
</dbReference>
<name>A0ABV3K261_STRON</name>
<dbReference type="PANTHER" id="PTHR30055:SF234">
    <property type="entry name" value="HTH-TYPE TRANSCRIPTIONAL REGULATOR BETI"/>
    <property type="match status" value="1"/>
</dbReference>
<evidence type="ECO:0000256" key="2">
    <source>
        <dbReference type="ARBA" id="ARBA00023125"/>
    </source>
</evidence>
<evidence type="ECO:0000259" key="6">
    <source>
        <dbReference type="PROSITE" id="PS50977"/>
    </source>
</evidence>
<dbReference type="SUPFAM" id="SSF48498">
    <property type="entry name" value="Tetracyclin repressor-like, C-terminal domain"/>
    <property type="match status" value="1"/>
</dbReference>
<dbReference type="InterPro" id="IPR041678">
    <property type="entry name" value="TetR_C_16"/>
</dbReference>
<dbReference type="InterPro" id="IPR050109">
    <property type="entry name" value="HTH-type_TetR-like_transc_reg"/>
</dbReference>
<dbReference type="Gene3D" id="1.10.357.10">
    <property type="entry name" value="Tetracycline Repressor, domain 2"/>
    <property type="match status" value="1"/>
</dbReference>
<organism evidence="7 8">
    <name type="scientific">Streptomyces orinoci</name>
    <name type="common">Streptoverticillium orinoci</name>
    <dbReference type="NCBI Taxonomy" id="67339"/>
    <lineage>
        <taxon>Bacteria</taxon>
        <taxon>Bacillati</taxon>
        <taxon>Actinomycetota</taxon>
        <taxon>Actinomycetes</taxon>
        <taxon>Kitasatosporales</taxon>
        <taxon>Streptomycetaceae</taxon>
        <taxon>Streptomyces</taxon>
    </lineage>
</organism>
<feature type="region of interest" description="Disordered" evidence="5">
    <location>
        <begin position="21"/>
        <end position="66"/>
    </location>
</feature>
<dbReference type="SUPFAM" id="SSF46689">
    <property type="entry name" value="Homeodomain-like"/>
    <property type="match status" value="1"/>
</dbReference>
<proteinExistence type="predicted"/>
<protein>
    <submittedName>
        <fullName evidence="7">TetR family transcriptional regulator</fullName>
    </submittedName>
</protein>
<evidence type="ECO:0000256" key="5">
    <source>
        <dbReference type="SAM" id="MobiDB-lite"/>
    </source>
</evidence>
<dbReference type="Pfam" id="PF00440">
    <property type="entry name" value="TetR_N"/>
    <property type="match status" value="1"/>
</dbReference>
<sequence>MVAEPEGAGWLPLGAAVQYASTMQSAKRKETEMPSADPAFAPLGENRSQDGGEDTGRPERKGERTRRRILEAARGQFGRLGYERATIRGIAAAAGVDKSSVINYFGTKQALFREAVHFSIPIDQLTTDDPSRTVENYLRGMLGTWAADPDSPMAVLMRASMTSDEAADLMRRHVTAEAVDRVAANMDAPDARLRAGLFAAIMMGIATQRYVLCLPDLAEADLEDVLRIATPVVRSLIAPTEV</sequence>
<dbReference type="RefSeq" id="WP_241561366.1">
    <property type="nucleotide sequence ID" value="NZ_JBFAUK010000019.1"/>
</dbReference>
<evidence type="ECO:0000313" key="8">
    <source>
        <dbReference type="Proteomes" id="UP001552594"/>
    </source>
</evidence>
<dbReference type="InterPro" id="IPR036271">
    <property type="entry name" value="Tet_transcr_reg_TetR-rel_C_sf"/>
</dbReference>
<keyword evidence="1" id="KW-0805">Transcription regulation</keyword>
<dbReference type="InterPro" id="IPR009057">
    <property type="entry name" value="Homeodomain-like_sf"/>
</dbReference>
<feature type="DNA-binding region" description="H-T-H motif" evidence="4">
    <location>
        <begin position="86"/>
        <end position="105"/>
    </location>
</feature>
<dbReference type="Gene3D" id="1.10.10.60">
    <property type="entry name" value="Homeodomain-like"/>
    <property type="match status" value="1"/>
</dbReference>
<reference evidence="7 8" key="1">
    <citation type="submission" date="2024-06" db="EMBL/GenBank/DDBJ databases">
        <title>The Natural Products Discovery Center: Release of the First 8490 Sequenced Strains for Exploring Actinobacteria Biosynthetic Diversity.</title>
        <authorList>
            <person name="Kalkreuter E."/>
            <person name="Kautsar S.A."/>
            <person name="Yang D."/>
            <person name="Bader C.D."/>
            <person name="Teijaro C.N."/>
            <person name="Fluegel L."/>
            <person name="Davis C.M."/>
            <person name="Simpson J.R."/>
            <person name="Lauterbach L."/>
            <person name="Steele A.D."/>
            <person name="Gui C."/>
            <person name="Meng S."/>
            <person name="Li G."/>
            <person name="Viehrig K."/>
            <person name="Ye F."/>
            <person name="Su P."/>
            <person name="Kiefer A.F."/>
            <person name="Nichols A."/>
            <person name="Cepeda A.J."/>
            <person name="Yan W."/>
            <person name="Fan B."/>
            <person name="Jiang Y."/>
            <person name="Adhikari A."/>
            <person name="Zheng C.-J."/>
            <person name="Schuster L."/>
            <person name="Cowan T.M."/>
            <person name="Smanski M.J."/>
            <person name="Chevrette M.G."/>
            <person name="De Carvalho L.P.S."/>
            <person name="Shen B."/>
        </authorList>
    </citation>
    <scope>NUCLEOTIDE SEQUENCE [LARGE SCALE GENOMIC DNA]</scope>
    <source>
        <strain evidence="7 8">NPDC052347</strain>
    </source>
</reference>
<dbReference type="PRINTS" id="PR00455">
    <property type="entry name" value="HTHTETR"/>
</dbReference>
<dbReference type="PROSITE" id="PS50977">
    <property type="entry name" value="HTH_TETR_2"/>
    <property type="match status" value="1"/>
</dbReference>
<dbReference type="PANTHER" id="PTHR30055">
    <property type="entry name" value="HTH-TYPE TRANSCRIPTIONAL REGULATOR RUTR"/>
    <property type="match status" value="1"/>
</dbReference>
<dbReference type="EMBL" id="JBFAUK010000019">
    <property type="protein sequence ID" value="MEV5509240.1"/>
    <property type="molecule type" value="Genomic_DNA"/>
</dbReference>
<evidence type="ECO:0000313" key="7">
    <source>
        <dbReference type="EMBL" id="MEV5509240.1"/>
    </source>
</evidence>
<feature type="compositionally biased region" description="Basic and acidic residues" evidence="5">
    <location>
        <begin position="47"/>
        <end position="62"/>
    </location>
</feature>
<evidence type="ECO:0000256" key="4">
    <source>
        <dbReference type="PROSITE-ProRule" id="PRU00335"/>
    </source>
</evidence>